<feature type="compositionally biased region" description="Low complexity" evidence="1">
    <location>
        <begin position="80"/>
        <end position="90"/>
    </location>
</feature>
<comment type="caution">
    <text evidence="2">The sequence shown here is derived from an EMBL/GenBank/DDBJ whole genome shotgun (WGS) entry which is preliminary data.</text>
</comment>
<accession>A0AAW2FCB4</accession>
<proteinExistence type="predicted"/>
<evidence type="ECO:0000313" key="2">
    <source>
        <dbReference type="EMBL" id="KAL0111832.1"/>
    </source>
</evidence>
<dbReference type="EMBL" id="JADYXP020000013">
    <property type="protein sequence ID" value="KAL0111832.1"/>
    <property type="molecule type" value="Genomic_DNA"/>
</dbReference>
<dbReference type="Proteomes" id="UP001430953">
    <property type="component" value="Unassembled WGS sequence"/>
</dbReference>
<keyword evidence="3" id="KW-1185">Reference proteome</keyword>
<sequence length="102" mass="12098">MESITSKRYYWLHGVIQLIIRCVGKRIYLRDAKFSRDRRFFRCTDVSRPRILLPSLSRARDDRNADRAGDRHAERERLRSGSFSSMSRSSEGNRAERNRGYT</sequence>
<feature type="compositionally biased region" description="Basic and acidic residues" evidence="1">
    <location>
        <begin position="91"/>
        <end position="102"/>
    </location>
</feature>
<name>A0AAW2FCB4_9HYME</name>
<gene>
    <name evidence="2" type="ORF">PUN28_013194</name>
</gene>
<feature type="region of interest" description="Disordered" evidence="1">
    <location>
        <begin position="60"/>
        <end position="102"/>
    </location>
</feature>
<dbReference type="AlphaFoldDB" id="A0AAW2FCB4"/>
<evidence type="ECO:0000313" key="3">
    <source>
        <dbReference type="Proteomes" id="UP001430953"/>
    </source>
</evidence>
<protein>
    <submittedName>
        <fullName evidence="2">Uncharacterized protein</fullName>
    </submittedName>
</protein>
<reference evidence="2 3" key="1">
    <citation type="submission" date="2023-03" db="EMBL/GenBank/DDBJ databases">
        <title>High recombination rates correlate with genetic variation in Cardiocondyla obscurior ants.</title>
        <authorList>
            <person name="Errbii M."/>
        </authorList>
    </citation>
    <scope>NUCLEOTIDE SEQUENCE [LARGE SCALE GENOMIC DNA]</scope>
    <source>
        <strain evidence="2">Alpha-2009</strain>
        <tissue evidence="2">Whole body</tissue>
    </source>
</reference>
<evidence type="ECO:0000256" key="1">
    <source>
        <dbReference type="SAM" id="MobiDB-lite"/>
    </source>
</evidence>
<feature type="compositionally biased region" description="Basic and acidic residues" evidence="1">
    <location>
        <begin position="60"/>
        <end position="79"/>
    </location>
</feature>
<organism evidence="2 3">
    <name type="scientific">Cardiocondyla obscurior</name>
    <dbReference type="NCBI Taxonomy" id="286306"/>
    <lineage>
        <taxon>Eukaryota</taxon>
        <taxon>Metazoa</taxon>
        <taxon>Ecdysozoa</taxon>
        <taxon>Arthropoda</taxon>
        <taxon>Hexapoda</taxon>
        <taxon>Insecta</taxon>
        <taxon>Pterygota</taxon>
        <taxon>Neoptera</taxon>
        <taxon>Endopterygota</taxon>
        <taxon>Hymenoptera</taxon>
        <taxon>Apocrita</taxon>
        <taxon>Aculeata</taxon>
        <taxon>Formicoidea</taxon>
        <taxon>Formicidae</taxon>
        <taxon>Myrmicinae</taxon>
        <taxon>Cardiocondyla</taxon>
    </lineage>
</organism>